<keyword evidence="3" id="KW-0378">Hydrolase</keyword>
<dbReference type="PANTHER" id="PTHR46331:SF2">
    <property type="entry name" value="VALACYCLOVIR HYDROLASE"/>
    <property type="match status" value="1"/>
</dbReference>
<dbReference type="Pfam" id="PF00561">
    <property type="entry name" value="Abhydrolase_1"/>
    <property type="match status" value="1"/>
</dbReference>
<dbReference type="InterPro" id="IPR000073">
    <property type="entry name" value="AB_hydrolase_1"/>
</dbReference>
<dbReference type="Proteomes" id="UP000240621">
    <property type="component" value="Unassembled WGS sequence"/>
</dbReference>
<protein>
    <submittedName>
        <fullName evidence="3">Alpha/beta hydrolase</fullName>
    </submittedName>
    <submittedName>
        <fullName evidence="4">Pimeloyl-ACP methyl ester carboxylesterase</fullName>
    </submittedName>
</protein>
<feature type="signal peptide" evidence="1">
    <location>
        <begin position="1"/>
        <end position="21"/>
    </location>
</feature>
<dbReference type="EMBL" id="PYGC01000004">
    <property type="protein sequence ID" value="PSK83147.1"/>
    <property type="molecule type" value="Genomic_DNA"/>
</dbReference>
<reference evidence="4 5" key="1">
    <citation type="submission" date="2018-03" db="EMBL/GenBank/DDBJ databases">
        <title>Genomic Encyclopedia of Archaeal and Bacterial Type Strains, Phase II (KMG-II): from individual species to whole genera.</title>
        <authorList>
            <person name="Goeker M."/>
        </authorList>
    </citation>
    <scope>NUCLEOTIDE SEQUENCE [LARGE SCALE GENOMIC DNA]</scope>
    <source>
        <strain evidence="4 5">DSM 27267</strain>
    </source>
</reference>
<evidence type="ECO:0000259" key="2">
    <source>
        <dbReference type="Pfam" id="PF00561"/>
    </source>
</evidence>
<evidence type="ECO:0000256" key="1">
    <source>
        <dbReference type="SAM" id="SignalP"/>
    </source>
</evidence>
<dbReference type="PANTHER" id="PTHR46331">
    <property type="entry name" value="VALACYCLOVIR HYDROLASE"/>
    <property type="match status" value="1"/>
</dbReference>
<dbReference type="Proteomes" id="UP000396862">
    <property type="component" value="Unassembled WGS sequence"/>
</dbReference>
<name>A0A2P8CDT8_9BACT</name>
<organism evidence="4 5">
    <name type="scientific">Prolixibacter denitrificans</name>
    <dbReference type="NCBI Taxonomy" id="1541063"/>
    <lineage>
        <taxon>Bacteria</taxon>
        <taxon>Pseudomonadati</taxon>
        <taxon>Bacteroidota</taxon>
        <taxon>Bacteroidia</taxon>
        <taxon>Marinilabiliales</taxon>
        <taxon>Prolixibacteraceae</taxon>
        <taxon>Prolixibacter</taxon>
    </lineage>
</organism>
<feature type="domain" description="AB hydrolase-1" evidence="2">
    <location>
        <begin position="55"/>
        <end position="155"/>
    </location>
</feature>
<reference evidence="3 6" key="2">
    <citation type="submission" date="2019-10" db="EMBL/GenBank/DDBJ databases">
        <title>Prolixibacter strains distinguished by the presence of nitrate reductase genes were adept at nitrate-dependent anaerobic corrosion of metallic iron and carbon steel.</title>
        <authorList>
            <person name="Iino T."/>
            <person name="Shono N."/>
            <person name="Ito K."/>
            <person name="Nakamura R."/>
            <person name="Sueoka K."/>
            <person name="Harayama S."/>
            <person name="Ohkuma M."/>
        </authorList>
    </citation>
    <scope>NUCLEOTIDE SEQUENCE [LARGE SCALE GENOMIC DNA]</scope>
    <source>
        <strain evidence="3 6">MIC1-1</strain>
    </source>
</reference>
<sequence length="263" mass="29393">MMNKATSLILVFFFFIAGVKAQSENIAYGNNPKAGHYDTVNGIQLYYETYGSGEPLVMFHGNGGSINAFRNQIPFFEKHYRVIAIDSRLQGKSGGSPDTISYRLMVSDFNALMEQLHVDSAYVLGWSDGGIDGLLLAIEHPDKVKKLAISGANTVPDSTAVPYKDILDMKNFVEHDKKATPTAIALNKMMLYQPHISDQNLHTIKCPTLVMAGDHDIIKPCHTIRIFKAIPKAELCIFPDSNHSVCIQHPEQFNETVERFFRK</sequence>
<dbReference type="GO" id="GO:0017171">
    <property type="term" value="F:serine hydrolase activity"/>
    <property type="evidence" value="ECO:0007669"/>
    <property type="project" value="TreeGrafter"/>
</dbReference>
<dbReference type="AlphaFoldDB" id="A0A2P8CDT8"/>
<keyword evidence="6" id="KW-1185">Reference proteome</keyword>
<proteinExistence type="predicted"/>
<dbReference type="InterPro" id="IPR029058">
    <property type="entry name" value="AB_hydrolase_fold"/>
</dbReference>
<gene>
    <name evidence="4" type="ORF">CLV93_10477</name>
    <name evidence="3" type="ORF">JCM18694_22160</name>
</gene>
<comment type="caution">
    <text evidence="4">The sequence shown here is derived from an EMBL/GenBank/DDBJ whole genome shotgun (WGS) entry which is preliminary data.</text>
</comment>
<dbReference type="RefSeq" id="WP_211297793.1">
    <property type="nucleotide sequence ID" value="NZ_BLAU01000001.1"/>
</dbReference>
<evidence type="ECO:0000313" key="4">
    <source>
        <dbReference type="EMBL" id="PSK83147.1"/>
    </source>
</evidence>
<dbReference type="Gene3D" id="3.40.50.1820">
    <property type="entry name" value="alpha/beta hydrolase"/>
    <property type="match status" value="1"/>
</dbReference>
<accession>A0A2P8CDT8</accession>
<keyword evidence="1" id="KW-0732">Signal</keyword>
<evidence type="ECO:0000313" key="6">
    <source>
        <dbReference type="Proteomes" id="UP000396862"/>
    </source>
</evidence>
<evidence type="ECO:0000313" key="5">
    <source>
        <dbReference type="Proteomes" id="UP000240621"/>
    </source>
</evidence>
<dbReference type="SUPFAM" id="SSF53474">
    <property type="entry name" value="alpha/beta-Hydrolases"/>
    <property type="match status" value="1"/>
</dbReference>
<evidence type="ECO:0000313" key="3">
    <source>
        <dbReference type="EMBL" id="GET21970.1"/>
    </source>
</evidence>
<dbReference type="EMBL" id="BLAU01000001">
    <property type="protein sequence ID" value="GET21970.1"/>
    <property type="molecule type" value="Genomic_DNA"/>
</dbReference>
<feature type="chain" id="PRO_5015181842" evidence="1">
    <location>
        <begin position="22"/>
        <end position="263"/>
    </location>
</feature>